<keyword evidence="14" id="KW-1185">Reference proteome</keyword>
<evidence type="ECO:0000256" key="6">
    <source>
        <dbReference type="ARBA" id="ARBA00022729"/>
    </source>
</evidence>
<dbReference type="PANTHER" id="PTHR48043">
    <property type="entry name" value="EG:EG0003.4 PROTEIN-RELATED"/>
    <property type="match status" value="1"/>
</dbReference>
<dbReference type="OMA" id="YYIVIAC"/>
<organism evidence="13 14">
    <name type="scientific">Toxocara canis</name>
    <name type="common">Canine roundworm</name>
    <dbReference type="NCBI Taxonomy" id="6265"/>
    <lineage>
        <taxon>Eukaryota</taxon>
        <taxon>Metazoa</taxon>
        <taxon>Ecdysozoa</taxon>
        <taxon>Nematoda</taxon>
        <taxon>Chromadorea</taxon>
        <taxon>Rhabditida</taxon>
        <taxon>Spirurina</taxon>
        <taxon>Ascaridomorpha</taxon>
        <taxon>Ascaridoidea</taxon>
        <taxon>Toxocaridae</taxon>
        <taxon>Toxocara</taxon>
    </lineage>
</organism>
<comment type="catalytic activity">
    <reaction evidence="10 12">
        <text>glucuronate acceptor + UDP-alpha-D-glucuronate = acceptor beta-D-glucuronoside + UDP + H(+)</text>
        <dbReference type="Rhea" id="RHEA:21032"/>
        <dbReference type="ChEBI" id="CHEBI:15378"/>
        <dbReference type="ChEBI" id="CHEBI:58052"/>
        <dbReference type="ChEBI" id="CHEBI:58223"/>
        <dbReference type="ChEBI" id="CHEBI:132367"/>
        <dbReference type="ChEBI" id="CHEBI:132368"/>
        <dbReference type="EC" id="2.4.1.17"/>
    </reaction>
</comment>
<dbReference type="GO" id="GO:0015020">
    <property type="term" value="F:glucuronosyltransferase activity"/>
    <property type="evidence" value="ECO:0007669"/>
    <property type="project" value="UniProtKB-EC"/>
</dbReference>
<comment type="similarity">
    <text evidence="2 11">Belongs to the UDP-glycosyltransferase family.</text>
</comment>
<dbReference type="PROSITE" id="PS00375">
    <property type="entry name" value="UDPGT"/>
    <property type="match status" value="1"/>
</dbReference>
<sequence length="448" mass="50797">MFSEMLEPGIELSDDIENAQAIIPLEVGQYTLEQLGFLVWHLDFIPDGIEGGFLQGDLFFQHSTNSATFKRVSNTSWDLVIADEMFPNSAATISLNLKQNFNTRIALFSTTDFFNTHSTLKALARNPVISPNYYLRHDRISYDVRSFACRLVAFRDALIEQISIGLLGDRIIRRGARRIGLNNGFVELFSTASITFNDYFDKYRWPTTISNTLVFTTTPCDVPQHLPASIEEFISDPRSHGTIYIAFGSIVDWTVAPSNVIESFTEALNSLHDYRIIWSIGAKVTQGLKTHIKTVAWAPQSAILQDNRTKLFFTHGGLKSIKEAICAGVPMLTIPFIADQMKNSLLAYQAGIAEIIHKRRITSAILLKAMHKILQDNNYRQKIVSMRSIYNDRIMVPIQLETFWVERILRSKRSEIAFRIRATQMSWISYSGLDIVLIPICVVLLSTQ</sequence>
<dbReference type="GO" id="GO:0016020">
    <property type="term" value="C:membrane"/>
    <property type="evidence" value="ECO:0007669"/>
    <property type="project" value="UniProtKB-SubCell"/>
</dbReference>
<evidence type="ECO:0000256" key="4">
    <source>
        <dbReference type="ARBA" id="ARBA00022679"/>
    </source>
</evidence>
<name>A0A0B2UTU1_TOXCA</name>
<evidence type="ECO:0000256" key="1">
    <source>
        <dbReference type="ARBA" id="ARBA00004167"/>
    </source>
</evidence>
<dbReference type="Pfam" id="PF00201">
    <property type="entry name" value="UDPGT"/>
    <property type="match status" value="1"/>
</dbReference>
<evidence type="ECO:0000313" key="14">
    <source>
        <dbReference type="Proteomes" id="UP000031036"/>
    </source>
</evidence>
<evidence type="ECO:0000256" key="2">
    <source>
        <dbReference type="ARBA" id="ARBA00009995"/>
    </source>
</evidence>
<dbReference type="PANTHER" id="PTHR48043:SF119">
    <property type="entry name" value="UDP-GLUCURONOSYLTRANSFERASE"/>
    <property type="match status" value="1"/>
</dbReference>
<gene>
    <name evidence="13" type="primary">ugt3</name>
    <name evidence="13" type="ORF">Tcan_14756</name>
</gene>
<keyword evidence="9" id="KW-0325">Glycoprotein</keyword>
<dbReference type="OrthoDB" id="5835829at2759"/>
<dbReference type="FunFam" id="3.40.50.2000:FF:000118">
    <property type="entry name" value="UDP-glucuronosyltransferase"/>
    <property type="match status" value="1"/>
</dbReference>
<dbReference type="EC" id="2.4.1.17" evidence="12"/>
<evidence type="ECO:0000256" key="5">
    <source>
        <dbReference type="ARBA" id="ARBA00022692"/>
    </source>
</evidence>
<evidence type="ECO:0000256" key="10">
    <source>
        <dbReference type="ARBA" id="ARBA00047475"/>
    </source>
</evidence>
<evidence type="ECO:0000256" key="11">
    <source>
        <dbReference type="RuleBase" id="RU003718"/>
    </source>
</evidence>
<keyword evidence="7" id="KW-1133">Transmembrane helix</keyword>
<evidence type="ECO:0000256" key="3">
    <source>
        <dbReference type="ARBA" id="ARBA00022676"/>
    </source>
</evidence>
<dbReference type="CDD" id="cd03784">
    <property type="entry name" value="GT1_Gtf-like"/>
    <property type="match status" value="1"/>
</dbReference>
<keyword evidence="4 11" id="KW-0808">Transferase</keyword>
<dbReference type="STRING" id="6265.A0A0B2UTU1"/>
<evidence type="ECO:0000256" key="7">
    <source>
        <dbReference type="ARBA" id="ARBA00022989"/>
    </source>
</evidence>
<dbReference type="InterPro" id="IPR035595">
    <property type="entry name" value="UDP_glycos_trans_CS"/>
</dbReference>
<dbReference type="Gene3D" id="3.40.50.2000">
    <property type="entry name" value="Glycogen Phosphorylase B"/>
    <property type="match status" value="1"/>
</dbReference>
<evidence type="ECO:0000313" key="13">
    <source>
        <dbReference type="EMBL" id="KHN72527.1"/>
    </source>
</evidence>
<keyword evidence="8" id="KW-0472">Membrane</keyword>
<evidence type="ECO:0000256" key="9">
    <source>
        <dbReference type="ARBA" id="ARBA00023180"/>
    </source>
</evidence>
<dbReference type="InterPro" id="IPR050271">
    <property type="entry name" value="UDP-glycosyltransferase"/>
</dbReference>
<dbReference type="AlphaFoldDB" id="A0A0B2UTU1"/>
<dbReference type="SUPFAM" id="SSF53756">
    <property type="entry name" value="UDP-Glycosyltransferase/glycogen phosphorylase"/>
    <property type="match status" value="1"/>
</dbReference>
<comment type="subcellular location">
    <subcellularLocation>
        <location evidence="1 12">Membrane</location>
        <topology evidence="1 12">Single-pass membrane protein</topology>
    </subcellularLocation>
</comment>
<proteinExistence type="inferred from homology"/>
<comment type="caution">
    <text evidence="13">The sequence shown here is derived from an EMBL/GenBank/DDBJ whole genome shotgun (WGS) entry which is preliminary data.</text>
</comment>
<dbReference type="EMBL" id="JPKZ01003248">
    <property type="protein sequence ID" value="KHN72527.1"/>
    <property type="molecule type" value="Genomic_DNA"/>
</dbReference>
<accession>A0A0B2UTU1</accession>
<keyword evidence="6" id="KW-0732">Signal</keyword>
<evidence type="ECO:0000256" key="8">
    <source>
        <dbReference type="ARBA" id="ARBA00023136"/>
    </source>
</evidence>
<keyword evidence="5" id="KW-0812">Transmembrane</keyword>
<dbReference type="InterPro" id="IPR002213">
    <property type="entry name" value="UDP_glucos_trans"/>
</dbReference>
<reference evidence="13 14" key="1">
    <citation type="submission" date="2014-11" db="EMBL/GenBank/DDBJ databases">
        <title>Genetic blueprint of the zoonotic pathogen Toxocara canis.</title>
        <authorList>
            <person name="Zhu X.-Q."/>
            <person name="Korhonen P.K."/>
            <person name="Cai H."/>
            <person name="Young N.D."/>
            <person name="Nejsum P."/>
            <person name="von Samson-Himmelstjerna G."/>
            <person name="Boag P.R."/>
            <person name="Tan P."/>
            <person name="Li Q."/>
            <person name="Min J."/>
            <person name="Yang Y."/>
            <person name="Wang X."/>
            <person name="Fang X."/>
            <person name="Hall R.S."/>
            <person name="Hofmann A."/>
            <person name="Sternberg P.W."/>
            <person name="Jex A.R."/>
            <person name="Gasser R.B."/>
        </authorList>
    </citation>
    <scope>NUCLEOTIDE SEQUENCE [LARGE SCALE GENOMIC DNA]</scope>
    <source>
        <strain evidence="13">PN_DK_2014</strain>
    </source>
</reference>
<protein>
    <recommendedName>
        <fullName evidence="12">UDP-glucuronosyltransferase</fullName>
        <ecNumber evidence="12">2.4.1.17</ecNumber>
    </recommendedName>
</protein>
<keyword evidence="3 11" id="KW-0328">Glycosyltransferase</keyword>
<evidence type="ECO:0000256" key="12">
    <source>
        <dbReference type="RuleBase" id="RU362059"/>
    </source>
</evidence>
<dbReference type="Proteomes" id="UP000031036">
    <property type="component" value="Unassembled WGS sequence"/>
</dbReference>